<feature type="transmembrane region" description="Helical" evidence="5">
    <location>
        <begin position="411"/>
        <end position="435"/>
    </location>
</feature>
<dbReference type="Gene3D" id="1.10.287.950">
    <property type="entry name" value="Methyl-accepting chemotaxis protein"/>
    <property type="match status" value="1"/>
</dbReference>
<comment type="similarity">
    <text evidence="3">Belongs to the methyl-accepting chemotaxis (MCP) protein family.</text>
</comment>
<evidence type="ECO:0000313" key="9">
    <source>
        <dbReference type="Proteomes" id="UP000565262"/>
    </source>
</evidence>
<dbReference type="CDD" id="cd11386">
    <property type="entry name" value="MCP_signal"/>
    <property type="match status" value="1"/>
</dbReference>
<feature type="domain" description="HAMP" evidence="7">
    <location>
        <begin position="437"/>
        <end position="490"/>
    </location>
</feature>
<keyword evidence="5" id="KW-0812">Transmembrane</keyword>
<dbReference type="Gene3D" id="3.30.450.20">
    <property type="entry name" value="PAS domain"/>
    <property type="match status" value="1"/>
</dbReference>
<feature type="domain" description="Methyl-accepting transducer" evidence="6">
    <location>
        <begin position="495"/>
        <end position="731"/>
    </location>
</feature>
<dbReference type="InterPro" id="IPR003660">
    <property type="entry name" value="HAMP_dom"/>
</dbReference>
<sequence>MKIATRIILAIASIAIVSLVLSGMILLSESSGLSSAALQKKAQDNLIAIREMKKQDVERYFDTLSSQVVSMAASSAIKDSLSQLSEAFEQYESSSFQSDALRRYYREAFNGQFRELNNGQDGNPDQPLSRLSDTGRRLQHYYIARNSNPLGNKHLLDKADDGSVYSEIHAVYHPQIRLFLEKFEYYDVFLIDTAGNIVYSVFKELDYASNLISGAYAQSGLGEAFRASRDLPEGQFYFEDFAPYYPSYMAQASFIAAPVYKQGRNIGVIAFQMPIDRINGIMTNEQSWQTTGLGETGEMFLVGPDMTLRSQSRALTERPEAYLQRMSEMNVSQQSLEQLRAKGSSIKLQPAFLEQARRALSGQSDFGAASNYMGQDAFIASVPVRVLGQQWAMISQIDQDEVFLAINELKYSLMVTVSMTAVAGAVIAIVLAMVVGRGISTPAVKITHAITRISKNKDLTIRLNENCSGEIGVLSRSVNTMLSSFAELIQDINQTAVQVRHSSDSIASAMDGIGDSVHNQTSQTELVASAVSEMSAASNEVAENAESTSESSQQAYQVTAKSSEQGDILVENIRALSAGMSGASESMAQLKSESDAISSVLDVIQDIAEQTNLLALNAAIEAARAGEQGRGFAVVADEVRQLAQRSRDSADDIRGKIDSLQAETVAVVRSMDSANQLVESSVSSCSENNERLAQIQQMMTDVADRNAQIAAAVSEQTSVSEEINMNISSISDASAEIRDQVRVTSDSVTELRNQTSILNAKLKAFKV</sequence>
<evidence type="ECO:0000256" key="2">
    <source>
        <dbReference type="ARBA" id="ARBA00023224"/>
    </source>
</evidence>
<dbReference type="CDD" id="cd06225">
    <property type="entry name" value="HAMP"/>
    <property type="match status" value="1"/>
</dbReference>
<protein>
    <submittedName>
        <fullName evidence="8">Methyl-accepting chemotaxis protein</fullName>
    </submittedName>
</protein>
<evidence type="ECO:0000256" key="4">
    <source>
        <dbReference type="PROSITE-ProRule" id="PRU00284"/>
    </source>
</evidence>
<dbReference type="Pfam" id="PF00672">
    <property type="entry name" value="HAMP"/>
    <property type="match status" value="1"/>
</dbReference>
<reference evidence="8 9" key="1">
    <citation type="submission" date="2020-08" db="EMBL/GenBank/DDBJ databases">
        <title>Oceanospirillum sp. nov. isolated from marine sediment.</title>
        <authorList>
            <person name="Ji X."/>
        </authorList>
    </citation>
    <scope>NUCLEOTIDE SEQUENCE [LARGE SCALE GENOMIC DNA]</scope>
    <source>
        <strain evidence="8 9">D5</strain>
    </source>
</reference>
<dbReference type="Proteomes" id="UP000565262">
    <property type="component" value="Unassembled WGS sequence"/>
</dbReference>
<dbReference type="GO" id="GO:0007165">
    <property type="term" value="P:signal transduction"/>
    <property type="evidence" value="ECO:0007669"/>
    <property type="project" value="UniProtKB-KW"/>
</dbReference>
<dbReference type="SMART" id="SM00304">
    <property type="entry name" value="HAMP"/>
    <property type="match status" value="1"/>
</dbReference>
<evidence type="ECO:0000256" key="1">
    <source>
        <dbReference type="ARBA" id="ARBA00004370"/>
    </source>
</evidence>
<keyword evidence="9" id="KW-1185">Reference proteome</keyword>
<keyword evidence="2 4" id="KW-0807">Transducer</keyword>
<keyword evidence="5" id="KW-0472">Membrane</keyword>
<evidence type="ECO:0000313" key="8">
    <source>
        <dbReference type="EMBL" id="MBB1488593.1"/>
    </source>
</evidence>
<dbReference type="GO" id="GO:0016020">
    <property type="term" value="C:membrane"/>
    <property type="evidence" value="ECO:0007669"/>
    <property type="project" value="UniProtKB-SubCell"/>
</dbReference>
<name>A0A839IT11_9GAMM</name>
<evidence type="ECO:0000259" key="6">
    <source>
        <dbReference type="PROSITE" id="PS50111"/>
    </source>
</evidence>
<evidence type="ECO:0000256" key="5">
    <source>
        <dbReference type="SAM" id="Phobius"/>
    </source>
</evidence>
<dbReference type="FunFam" id="1.10.287.950:FF:000001">
    <property type="entry name" value="Methyl-accepting chemotaxis sensory transducer"/>
    <property type="match status" value="1"/>
</dbReference>
<dbReference type="RefSeq" id="WP_182810360.1">
    <property type="nucleotide sequence ID" value="NZ_JACJFM010000031.1"/>
</dbReference>
<dbReference type="PROSITE" id="PS50885">
    <property type="entry name" value="HAMP"/>
    <property type="match status" value="1"/>
</dbReference>
<dbReference type="InterPro" id="IPR004089">
    <property type="entry name" value="MCPsignal_dom"/>
</dbReference>
<dbReference type="PANTHER" id="PTHR32089:SF120">
    <property type="entry name" value="METHYL-ACCEPTING CHEMOTAXIS PROTEIN TLPQ"/>
    <property type="match status" value="1"/>
</dbReference>
<gene>
    <name evidence="8" type="ORF">H4O21_18465</name>
</gene>
<comment type="subcellular location">
    <subcellularLocation>
        <location evidence="1">Membrane</location>
    </subcellularLocation>
</comment>
<comment type="caution">
    <text evidence="8">The sequence shown here is derived from an EMBL/GenBank/DDBJ whole genome shotgun (WGS) entry which is preliminary data.</text>
</comment>
<dbReference type="EMBL" id="JACJFM010000031">
    <property type="protein sequence ID" value="MBB1488593.1"/>
    <property type="molecule type" value="Genomic_DNA"/>
</dbReference>
<dbReference type="PANTHER" id="PTHR32089">
    <property type="entry name" value="METHYL-ACCEPTING CHEMOTAXIS PROTEIN MCPB"/>
    <property type="match status" value="1"/>
</dbReference>
<accession>A0A839IT11</accession>
<evidence type="ECO:0000256" key="3">
    <source>
        <dbReference type="ARBA" id="ARBA00029447"/>
    </source>
</evidence>
<proteinExistence type="inferred from homology"/>
<dbReference type="SUPFAM" id="SSF58104">
    <property type="entry name" value="Methyl-accepting chemotaxis protein (MCP) signaling domain"/>
    <property type="match status" value="1"/>
</dbReference>
<dbReference type="AlphaFoldDB" id="A0A839IT11"/>
<dbReference type="GO" id="GO:0006935">
    <property type="term" value="P:chemotaxis"/>
    <property type="evidence" value="ECO:0007669"/>
    <property type="project" value="UniProtKB-ARBA"/>
</dbReference>
<dbReference type="PROSITE" id="PS50111">
    <property type="entry name" value="CHEMOTAXIS_TRANSDUC_2"/>
    <property type="match status" value="1"/>
</dbReference>
<evidence type="ECO:0000259" key="7">
    <source>
        <dbReference type="PROSITE" id="PS50885"/>
    </source>
</evidence>
<dbReference type="Pfam" id="PF00015">
    <property type="entry name" value="MCPsignal"/>
    <property type="match status" value="1"/>
</dbReference>
<keyword evidence="5" id="KW-1133">Transmembrane helix</keyword>
<organism evidence="8 9">
    <name type="scientific">Oceanospirillum sediminis</name>
    <dbReference type="NCBI Taxonomy" id="2760088"/>
    <lineage>
        <taxon>Bacteria</taxon>
        <taxon>Pseudomonadati</taxon>
        <taxon>Pseudomonadota</taxon>
        <taxon>Gammaproteobacteria</taxon>
        <taxon>Oceanospirillales</taxon>
        <taxon>Oceanospirillaceae</taxon>
        <taxon>Oceanospirillum</taxon>
    </lineage>
</organism>
<dbReference type="SMART" id="SM00283">
    <property type="entry name" value="MA"/>
    <property type="match status" value="1"/>
</dbReference>